<reference evidence="3 4" key="1">
    <citation type="submission" date="2018-12" db="EMBL/GenBank/DDBJ databases">
        <authorList>
            <consortium name="Pathogen Informatics"/>
        </authorList>
    </citation>
    <scope>NUCLEOTIDE SEQUENCE [LARGE SCALE GENOMIC DNA]</scope>
    <source>
        <strain evidence="3 4">NCTC10126</strain>
    </source>
</reference>
<keyword evidence="5" id="KW-1185">Reference proteome</keyword>
<name>A0A3P8LBE8_9BACT</name>
<sequence>MYLIPEQLLPNNQIEYAYDTCLTKKETKNILQDIFGSSLSTEKIEGKDVFICSGLDKKVILLTSQISYLGNPHPIYKKRVQLKKWFLDIFNYASKFDNFDVKFIGIYRYRDNVLFVDFEKDKYINKKMHNSSAHVYTNDLYKGNSNGIFTKYDKNKNLIHIISKKKFKDYILNNEKPTTEEYELIELIDDFNKNHFDFNKWIEVQNAVLEMKNNNFPKWKECEWPAFYLEYKFSCWTILKYINKYIKYLNNEFKNRKLDFDISFPNSNFFGDLKASDIKKLDAMLNDAENIEYELEQYGKLWYLIYEHDTIKDKNLDNYPFTKKRLETIRIFEPDYKKRWRTFIFISLKSESQI</sequence>
<dbReference type="InterPro" id="IPR046894">
    <property type="entry name" value="MTaX1"/>
</dbReference>
<dbReference type="Proteomes" id="UP001058569">
    <property type="component" value="Chromosome"/>
</dbReference>
<proteinExistence type="predicted"/>
<evidence type="ECO:0000259" key="1">
    <source>
        <dbReference type="Pfam" id="PF20296"/>
    </source>
</evidence>
<organism evidence="3 4">
    <name type="scientific">Mycoplasmopsis caviae</name>
    <dbReference type="NCBI Taxonomy" id="55603"/>
    <lineage>
        <taxon>Bacteria</taxon>
        <taxon>Bacillati</taxon>
        <taxon>Mycoplasmatota</taxon>
        <taxon>Mycoplasmoidales</taxon>
        <taxon>Metamycoplasmataceae</taxon>
        <taxon>Mycoplasmopsis</taxon>
    </lineage>
</organism>
<dbReference type="AlphaFoldDB" id="A0A3P8LBE8"/>
<accession>A0A3P8LBE8</accession>
<reference evidence="2" key="2">
    <citation type="submission" date="2022-07" db="EMBL/GenBank/DDBJ databases">
        <title>Complete genome of Mycoplasma caviae type strain G122.</title>
        <authorList>
            <person name="Spergser J."/>
        </authorList>
    </citation>
    <scope>NUCLEOTIDE SEQUENCE</scope>
    <source>
        <strain evidence="2">G122</strain>
    </source>
</reference>
<dbReference type="RefSeq" id="WP_256553309.1">
    <property type="nucleotide sequence ID" value="NZ_CP101806.1"/>
</dbReference>
<evidence type="ECO:0000313" key="4">
    <source>
        <dbReference type="Proteomes" id="UP000280036"/>
    </source>
</evidence>
<evidence type="ECO:0000313" key="5">
    <source>
        <dbReference type="Proteomes" id="UP001058569"/>
    </source>
</evidence>
<dbReference type="Proteomes" id="UP000280036">
    <property type="component" value="Unassembled WGS sequence"/>
</dbReference>
<dbReference type="Pfam" id="PF20296">
    <property type="entry name" value="MTaX1"/>
    <property type="match status" value="1"/>
</dbReference>
<dbReference type="EMBL" id="CP101806">
    <property type="protein sequence ID" value="UUD35752.1"/>
    <property type="molecule type" value="Genomic_DNA"/>
</dbReference>
<evidence type="ECO:0000313" key="2">
    <source>
        <dbReference type="EMBL" id="UUD35752.1"/>
    </source>
</evidence>
<feature type="domain" description="Methylase-associated X1" evidence="1">
    <location>
        <begin position="58"/>
        <end position="171"/>
    </location>
</feature>
<evidence type="ECO:0000313" key="3">
    <source>
        <dbReference type="EMBL" id="VDR42401.1"/>
    </source>
</evidence>
<dbReference type="EMBL" id="UZVY01000001">
    <property type="protein sequence ID" value="VDR42401.1"/>
    <property type="molecule type" value="Genomic_DNA"/>
</dbReference>
<protein>
    <recommendedName>
        <fullName evidence="1">Methylase-associated X1 domain-containing protein</fullName>
    </recommendedName>
</protein>
<gene>
    <name evidence="3" type="ORF">NCTC10126_00924</name>
    <name evidence="2" type="ORF">NPA07_02655</name>
</gene>